<dbReference type="HAMAP" id="MF_00361">
    <property type="entry name" value="NAD_kinase"/>
    <property type="match status" value="1"/>
</dbReference>
<dbReference type="FunFam" id="2.60.200.30:FF:000008">
    <property type="entry name" value="Putative NAD+ kinase"/>
    <property type="match status" value="1"/>
</dbReference>
<keyword evidence="7" id="KW-1185">Reference proteome</keyword>
<evidence type="ECO:0000256" key="4">
    <source>
        <dbReference type="ARBA" id="ARBA00022857"/>
    </source>
</evidence>
<dbReference type="InterPro" id="IPR017438">
    <property type="entry name" value="ATP-NAD_kinase_N"/>
</dbReference>
<dbReference type="Gene3D" id="3.40.50.10330">
    <property type="entry name" value="Probable inorganic polyphosphate/atp-NAD kinase, domain 1"/>
    <property type="match status" value="1"/>
</dbReference>
<dbReference type="SUPFAM" id="SSF111331">
    <property type="entry name" value="NAD kinase/diacylglycerol kinase-like"/>
    <property type="match status" value="1"/>
</dbReference>
<proteinExistence type="inferred from homology"/>
<gene>
    <name evidence="6" type="ORF">GSTUAT00007612001</name>
</gene>
<comment type="similarity">
    <text evidence="1">Belongs to the NAD kinase family.</text>
</comment>
<keyword evidence="4" id="KW-0521">NADP</keyword>
<dbReference type="Proteomes" id="UP001412239">
    <property type="component" value="Unassembled WGS sequence"/>
</dbReference>
<dbReference type="InterPro" id="IPR017437">
    <property type="entry name" value="ATP-NAD_kinase_PpnK-typ_C"/>
</dbReference>
<evidence type="ECO:0000256" key="2">
    <source>
        <dbReference type="ARBA" id="ARBA00022679"/>
    </source>
</evidence>
<accession>A0A292PNF4</accession>
<dbReference type="AlphaFoldDB" id="A0A292PNF4"/>
<dbReference type="PANTHER" id="PTHR20275:SF11">
    <property type="entry name" value="KINASE, PUTATIVE (AFU_ORTHOLOGUE AFUA_5G12870)-RELATED"/>
    <property type="match status" value="1"/>
</dbReference>
<name>A0A292PNF4_9PEZI</name>
<evidence type="ECO:0000256" key="1">
    <source>
        <dbReference type="ARBA" id="ARBA00010995"/>
    </source>
</evidence>
<sequence>MANVQFDIPTIDEELVLDTEQVSSNSLNRAGEETDDHVLQITFDPHVQAARRRKSSIVSIDEMGNPSLPKFLNNHDNSGDDKGMGAGTKSSCFVHALLEMRNQCASVGGGNGSGREVEGKGEERIVAAHRSPPFMTKNELSDMVLGVRELSKHLASIQIKMKVRAIMILTKTYDKALIGYTRRLVEWLLDGERGSKHTVYIEDVLKDAPEFDVEGLVQKCPGYKSRLHYWTTELCAKRPHTFDFVITLGGDGTVLYASWLFQKVVPPVFSFALGSLGFLTKFDFSAFEETLSTAIRDGVTVGLRLRFEGTIMRRIKNNEDLDRGADIANEIFSGAVLRPPTHTAGESFIVLNEIVVDRGPNATMSSTELYGDDMHLTTIQADGVCIATPTGSTAYNLAAGGSLCHPEIPAILISPICAHTLTFRPLILPDSMVVRVAVPWDARTTAWVSFDGRQRIELNQGDYVMISASRFPFPAVQSKPDNKDWFDSIRRTMNWGSRPRQQAFS</sequence>
<keyword evidence="2" id="KW-0808">Transferase</keyword>
<reference evidence="6" key="1">
    <citation type="submission" date="2015-10" db="EMBL/GenBank/DDBJ databases">
        <authorList>
            <person name="Regsiter A."/>
            <person name="william w."/>
        </authorList>
    </citation>
    <scope>NUCLEOTIDE SEQUENCE</scope>
    <source>
        <strain evidence="6">Montdore</strain>
    </source>
</reference>
<keyword evidence="5" id="KW-0520">NAD</keyword>
<dbReference type="EMBL" id="LN891140">
    <property type="protein sequence ID" value="CUS08301.1"/>
    <property type="molecule type" value="Genomic_DNA"/>
</dbReference>
<protein>
    <recommendedName>
        <fullName evidence="8">NAD+ kinase</fullName>
    </recommendedName>
</protein>
<dbReference type="PANTHER" id="PTHR20275">
    <property type="entry name" value="NAD KINASE"/>
    <property type="match status" value="1"/>
</dbReference>
<dbReference type="Pfam" id="PF01513">
    <property type="entry name" value="NAD_kinase"/>
    <property type="match status" value="1"/>
</dbReference>
<organism evidence="6 7">
    <name type="scientific">Tuber aestivum</name>
    <name type="common">summer truffle</name>
    <dbReference type="NCBI Taxonomy" id="59557"/>
    <lineage>
        <taxon>Eukaryota</taxon>
        <taxon>Fungi</taxon>
        <taxon>Dikarya</taxon>
        <taxon>Ascomycota</taxon>
        <taxon>Pezizomycotina</taxon>
        <taxon>Pezizomycetes</taxon>
        <taxon>Pezizales</taxon>
        <taxon>Tuberaceae</taxon>
        <taxon>Tuber</taxon>
    </lineage>
</organism>
<dbReference type="GO" id="GO:0019674">
    <property type="term" value="P:NAD+ metabolic process"/>
    <property type="evidence" value="ECO:0007669"/>
    <property type="project" value="InterPro"/>
</dbReference>
<dbReference type="InterPro" id="IPR016064">
    <property type="entry name" value="NAD/diacylglycerol_kinase_sf"/>
</dbReference>
<dbReference type="GO" id="GO:0006741">
    <property type="term" value="P:NADP+ biosynthetic process"/>
    <property type="evidence" value="ECO:0007669"/>
    <property type="project" value="InterPro"/>
</dbReference>
<dbReference type="GO" id="GO:0003951">
    <property type="term" value="F:NAD+ kinase activity"/>
    <property type="evidence" value="ECO:0007669"/>
    <property type="project" value="InterPro"/>
</dbReference>
<evidence type="ECO:0000313" key="7">
    <source>
        <dbReference type="Proteomes" id="UP001412239"/>
    </source>
</evidence>
<evidence type="ECO:0008006" key="8">
    <source>
        <dbReference type="Google" id="ProtNLM"/>
    </source>
</evidence>
<dbReference type="Gene3D" id="2.60.200.30">
    <property type="entry name" value="Probable inorganic polyphosphate/atp-NAD kinase, domain 2"/>
    <property type="match status" value="1"/>
</dbReference>
<keyword evidence="3" id="KW-0418">Kinase</keyword>
<dbReference type="InterPro" id="IPR002504">
    <property type="entry name" value="NADK"/>
</dbReference>
<evidence type="ECO:0000256" key="3">
    <source>
        <dbReference type="ARBA" id="ARBA00022777"/>
    </source>
</evidence>
<evidence type="ECO:0000256" key="5">
    <source>
        <dbReference type="ARBA" id="ARBA00023027"/>
    </source>
</evidence>
<evidence type="ECO:0000313" key="6">
    <source>
        <dbReference type="EMBL" id="CUS08301.1"/>
    </source>
</evidence>
<dbReference type="Pfam" id="PF20143">
    <property type="entry name" value="NAD_kinase_C"/>
    <property type="match status" value="1"/>
</dbReference>